<comment type="subcellular location">
    <subcellularLocation>
        <location evidence="1">Cell outer membrane</location>
        <topology evidence="1">Lipid-anchor</topology>
    </subcellularLocation>
</comment>
<dbReference type="PRINTS" id="PR01338">
    <property type="entry name" value="TYPE3OMKPROT"/>
</dbReference>
<evidence type="ECO:0000256" key="7">
    <source>
        <dbReference type="ARBA" id="ARBA00023288"/>
    </source>
</evidence>
<evidence type="ECO:0000256" key="8">
    <source>
        <dbReference type="RuleBase" id="RU364102"/>
    </source>
</evidence>
<gene>
    <name evidence="10" type="primary">sctJ</name>
    <name evidence="10" type="ORF">MW290_00870</name>
</gene>
<name>A0ABY4S3E7_AQUTE</name>
<keyword evidence="3 8" id="KW-0732">Signal</keyword>
<dbReference type="NCBIfam" id="TIGR02544">
    <property type="entry name" value="III_secr_YscJ"/>
    <property type="match status" value="1"/>
</dbReference>
<evidence type="ECO:0000256" key="4">
    <source>
        <dbReference type="ARBA" id="ARBA00023136"/>
    </source>
</evidence>
<dbReference type="PANTHER" id="PTHR30046">
    <property type="entry name" value="FLAGELLAR M-RING PROTEIN"/>
    <property type="match status" value="1"/>
</dbReference>
<dbReference type="RefSeq" id="WP_250195475.1">
    <property type="nucleotide sequence ID" value="NZ_CP097635.1"/>
</dbReference>
<dbReference type="Pfam" id="PF01514">
    <property type="entry name" value="YscJ_FliF"/>
    <property type="match status" value="1"/>
</dbReference>
<evidence type="ECO:0000256" key="5">
    <source>
        <dbReference type="ARBA" id="ARBA00023139"/>
    </source>
</evidence>
<dbReference type="PANTHER" id="PTHR30046:SF2">
    <property type="entry name" value="YOP PROTEINS TRANSLOCATION LIPOPROTEIN J"/>
    <property type="match status" value="1"/>
</dbReference>
<comment type="similarity">
    <text evidence="2 8">Belongs to the YscJ lipoprotein family.</text>
</comment>
<keyword evidence="5 8" id="KW-0564">Palmitate</keyword>
<evidence type="ECO:0000256" key="3">
    <source>
        <dbReference type="ARBA" id="ARBA00022729"/>
    </source>
</evidence>
<evidence type="ECO:0000313" key="11">
    <source>
        <dbReference type="Proteomes" id="UP001056201"/>
    </source>
</evidence>
<keyword evidence="11" id="KW-1185">Reference proteome</keyword>
<dbReference type="PROSITE" id="PS51257">
    <property type="entry name" value="PROKAR_LIPOPROTEIN"/>
    <property type="match status" value="1"/>
</dbReference>
<keyword evidence="8" id="KW-0812">Transmembrane</keyword>
<keyword evidence="8" id="KW-1133">Transmembrane helix</keyword>
<evidence type="ECO:0000256" key="6">
    <source>
        <dbReference type="ARBA" id="ARBA00023237"/>
    </source>
</evidence>
<evidence type="ECO:0000313" key="10">
    <source>
        <dbReference type="EMBL" id="URI07210.1"/>
    </source>
</evidence>
<evidence type="ECO:0000256" key="2">
    <source>
        <dbReference type="ARBA" id="ARBA00009509"/>
    </source>
</evidence>
<proteinExistence type="inferred from homology"/>
<keyword evidence="4 8" id="KW-0472">Membrane</keyword>
<dbReference type="InterPro" id="IPR003282">
    <property type="entry name" value="T3SS_SctJ"/>
</dbReference>
<dbReference type="Gene3D" id="3.30.300.30">
    <property type="match status" value="1"/>
</dbReference>
<dbReference type="Proteomes" id="UP001056201">
    <property type="component" value="Chromosome 1"/>
</dbReference>
<protein>
    <recommendedName>
        <fullName evidence="8">Lipoprotein</fullName>
    </recommendedName>
</protein>
<accession>A0ABY4S3E7</accession>
<dbReference type="Gene3D" id="3.30.70.1530">
    <property type="entry name" value="Hypothetical protein rpa1041"/>
    <property type="match status" value="1"/>
</dbReference>
<keyword evidence="7 8" id="KW-0449">Lipoprotein</keyword>
<sequence length="277" mass="28812">MPSSPRRAALACALAAALLAGCGEQELYGGLSERQANEMVSVLRQAGIEADKAGREAGSFAVTAPKDSFARAIATLNASGYPRDGFDSLGQVFKKEGFVSSPLEERARLNYALSQEIANTLHSIDGVVVARVHLAVPEKDLLADKPPPASASVFIKHRPQVDMSGRLGQIKALVVNSIEGLPYDNVTVALFPAEPGPLRAAAPEGLAGWAADGRSPWAVLAGVLGGVALLSGIAGWWLWHRPRRAARLPGLPVAGTGVEPVEAAAPTAAPPTLRRAA</sequence>
<reference evidence="10" key="1">
    <citation type="submission" date="2022-05" db="EMBL/GenBank/DDBJ databases">
        <title>An RpoN-dependent PEP-CTERM gene is involved in floc formation of an Aquincola tertiaricarbonis strain.</title>
        <authorList>
            <person name="Qiu D."/>
            <person name="Xia M."/>
        </authorList>
    </citation>
    <scope>NUCLEOTIDE SEQUENCE</scope>
    <source>
        <strain evidence="10">RN12</strain>
    </source>
</reference>
<evidence type="ECO:0000259" key="9">
    <source>
        <dbReference type="Pfam" id="PF01514"/>
    </source>
</evidence>
<evidence type="ECO:0000256" key="1">
    <source>
        <dbReference type="ARBA" id="ARBA00004459"/>
    </source>
</evidence>
<organism evidence="10 11">
    <name type="scientific">Aquincola tertiaricarbonis</name>
    <dbReference type="NCBI Taxonomy" id="391953"/>
    <lineage>
        <taxon>Bacteria</taxon>
        <taxon>Pseudomonadati</taxon>
        <taxon>Pseudomonadota</taxon>
        <taxon>Betaproteobacteria</taxon>
        <taxon>Burkholderiales</taxon>
        <taxon>Sphaerotilaceae</taxon>
        <taxon>Aquincola</taxon>
    </lineage>
</organism>
<keyword evidence="6 8" id="KW-0998">Cell outer membrane</keyword>
<dbReference type="EMBL" id="CP097635">
    <property type="protein sequence ID" value="URI07210.1"/>
    <property type="molecule type" value="Genomic_DNA"/>
</dbReference>
<feature type="transmembrane region" description="Helical" evidence="8">
    <location>
        <begin position="217"/>
        <end position="239"/>
    </location>
</feature>
<dbReference type="InterPro" id="IPR006182">
    <property type="entry name" value="FliF_N_dom"/>
</dbReference>
<dbReference type="InterPro" id="IPR045851">
    <property type="entry name" value="AMP-bd_C_sf"/>
</dbReference>
<dbReference type="InterPro" id="IPR043427">
    <property type="entry name" value="YscJ/FliF"/>
</dbReference>
<feature type="domain" description="Flagellar M-ring N-terminal" evidence="9">
    <location>
        <begin position="25"/>
        <end position="188"/>
    </location>
</feature>